<feature type="transmembrane region" description="Helical" evidence="1">
    <location>
        <begin position="65"/>
        <end position="84"/>
    </location>
</feature>
<reference evidence="2" key="1">
    <citation type="submission" date="2022-03" db="EMBL/GenBank/DDBJ databases">
        <title>Pseudomonas marianensis sp. nov., a marine bacterium isolated from deep-sea sediments of the Mariana Trench.</title>
        <authorList>
            <person name="Wei Y."/>
        </authorList>
    </citation>
    <scope>NUCLEOTIDE SEQUENCE</scope>
    <source>
        <strain evidence="2">PS1</strain>
    </source>
</reference>
<dbReference type="PANTHER" id="PTHR41795:SF1">
    <property type="entry name" value="EXOPOLYSACCHARIDE SYNTHESIS PROTEIN"/>
    <property type="match status" value="1"/>
</dbReference>
<dbReference type="PANTHER" id="PTHR41795">
    <property type="entry name" value="EXOPOLYSACCHARIDE SYNTHESIS PROTEIN"/>
    <property type="match status" value="1"/>
</dbReference>
<dbReference type="EMBL" id="JALGRD010000006">
    <property type="protein sequence ID" value="MCJ0974150.1"/>
    <property type="molecule type" value="Genomic_DNA"/>
</dbReference>
<feature type="transmembrane region" description="Helical" evidence="1">
    <location>
        <begin position="150"/>
        <end position="168"/>
    </location>
</feature>
<keyword evidence="1" id="KW-1133">Transmembrane helix</keyword>
<dbReference type="Proteomes" id="UP001139682">
    <property type="component" value="Unassembled WGS sequence"/>
</dbReference>
<comment type="caution">
    <text evidence="2">The sequence shown here is derived from an EMBL/GenBank/DDBJ whole genome shotgun (WGS) entry which is preliminary data.</text>
</comment>
<proteinExistence type="predicted"/>
<keyword evidence="1" id="KW-0472">Membrane</keyword>
<gene>
    <name evidence="2" type="ORF">MST27_12295</name>
</gene>
<sequence>MTRDDAPQNLRTLLECLEQAGEPGQDVTLASMLEATGQRSFGALLLVPGLLVFSPLSGIPGLPTFFAAMVGLIALQLLIGRDHFWLPQWLLGRRAPRSKYDRAMGFLKRPAGWVDRIIRHRLTFFTSGLAVRLNAVLCLLIAATMPPLELIPFGNSIAGAALSLLGLGMMARDGALVLLSIGMLGLLGYLLTRLWM</sequence>
<dbReference type="InterPro" id="IPR010331">
    <property type="entry name" value="ExoD"/>
</dbReference>
<protein>
    <submittedName>
        <fullName evidence="2">Exopolysaccharide biosynthesis protein</fullName>
    </submittedName>
</protein>
<keyword evidence="1" id="KW-0812">Transmembrane</keyword>
<evidence type="ECO:0000256" key="1">
    <source>
        <dbReference type="SAM" id="Phobius"/>
    </source>
</evidence>
<feature type="transmembrane region" description="Helical" evidence="1">
    <location>
        <begin position="122"/>
        <end position="144"/>
    </location>
</feature>
<keyword evidence="3" id="KW-1185">Reference proteome</keyword>
<dbReference type="AlphaFoldDB" id="A0A9X2ASW0"/>
<accession>A0A9X2ASW0</accession>
<evidence type="ECO:0000313" key="3">
    <source>
        <dbReference type="Proteomes" id="UP001139682"/>
    </source>
</evidence>
<dbReference type="Pfam" id="PF06055">
    <property type="entry name" value="ExoD"/>
    <property type="match status" value="1"/>
</dbReference>
<dbReference type="RefSeq" id="WP_243606230.1">
    <property type="nucleotide sequence ID" value="NZ_JALGRD010000006.1"/>
</dbReference>
<feature type="transmembrane region" description="Helical" evidence="1">
    <location>
        <begin position="175"/>
        <end position="195"/>
    </location>
</feature>
<dbReference type="PIRSF" id="PIRSF033239">
    <property type="entry name" value="ExoD"/>
    <property type="match status" value="1"/>
</dbReference>
<organism evidence="2 3">
    <name type="scientific">Stutzerimonas marianensis</name>
    <dbReference type="NCBI Taxonomy" id="2929513"/>
    <lineage>
        <taxon>Bacteria</taxon>
        <taxon>Pseudomonadati</taxon>
        <taxon>Pseudomonadota</taxon>
        <taxon>Gammaproteobacteria</taxon>
        <taxon>Pseudomonadales</taxon>
        <taxon>Pseudomonadaceae</taxon>
        <taxon>Stutzerimonas</taxon>
    </lineage>
</organism>
<evidence type="ECO:0000313" key="2">
    <source>
        <dbReference type="EMBL" id="MCJ0974150.1"/>
    </source>
</evidence>
<name>A0A9X2ASW0_9GAMM</name>